<evidence type="ECO:0000313" key="2">
    <source>
        <dbReference type="EMBL" id="ELU43334.1"/>
    </source>
</evidence>
<keyword evidence="3" id="KW-1185">Reference proteome</keyword>
<dbReference type="AlphaFoldDB" id="L8X3Y3"/>
<organism evidence="2 3">
    <name type="scientific">Thanatephorus cucumeris (strain AG1-IA)</name>
    <name type="common">Rice sheath blight fungus</name>
    <name type="synonym">Rhizoctonia solani</name>
    <dbReference type="NCBI Taxonomy" id="983506"/>
    <lineage>
        <taxon>Eukaryota</taxon>
        <taxon>Fungi</taxon>
        <taxon>Dikarya</taxon>
        <taxon>Basidiomycota</taxon>
        <taxon>Agaricomycotina</taxon>
        <taxon>Agaricomycetes</taxon>
        <taxon>Cantharellales</taxon>
        <taxon>Ceratobasidiaceae</taxon>
        <taxon>Rhizoctonia</taxon>
        <taxon>Rhizoctonia solani AG-1</taxon>
    </lineage>
</organism>
<feature type="region of interest" description="Disordered" evidence="1">
    <location>
        <begin position="1"/>
        <end position="45"/>
    </location>
</feature>
<comment type="caution">
    <text evidence="2">The sequence shown here is derived from an EMBL/GenBank/DDBJ whole genome shotgun (WGS) entry which is preliminary data.</text>
</comment>
<evidence type="ECO:0000313" key="3">
    <source>
        <dbReference type="Proteomes" id="UP000011668"/>
    </source>
</evidence>
<evidence type="ECO:0000256" key="1">
    <source>
        <dbReference type="SAM" id="MobiDB-lite"/>
    </source>
</evidence>
<feature type="compositionally biased region" description="Acidic residues" evidence="1">
    <location>
        <begin position="156"/>
        <end position="173"/>
    </location>
</feature>
<feature type="compositionally biased region" description="Basic and acidic residues" evidence="1">
    <location>
        <begin position="35"/>
        <end position="45"/>
    </location>
</feature>
<feature type="compositionally biased region" description="Basic and acidic residues" evidence="1">
    <location>
        <begin position="240"/>
        <end position="250"/>
    </location>
</feature>
<gene>
    <name evidence="2" type="ORF">AG1IA_02635</name>
</gene>
<proteinExistence type="predicted"/>
<protein>
    <submittedName>
        <fullName evidence="2">Uncharacterized protein</fullName>
    </submittedName>
</protein>
<feature type="compositionally biased region" description="Basic and acidic residues" evidence="1">
    <location>
        <begin position="1"/>
        <end position="26"/>
    </location>
</feature>
<name>L8X3Y3_THACA</name>
<dbReference type="Proteomes" id="UP000011668">
    <property type="component" value="Unassembled WGS sequence"/>
</dbReference>
<dbReference type="HOGENOM" id="CLU_704331_0_0_1"/>
<dbReference type="EMBL" id="AFRT01000577">
    <property type="protein sequence ID" value="ELU43334.1"/>
    <property type="molecule type" value="Genomic_DNA"/>
</dbReference>
<feature type="region of interest" description="Disordered" evidence="1">
    <location>
        <begin position="240"/>
        <end position="267"/>
    </location>
</feature>
<feature type="region of interest" description="Disordered" evidence="1">
    <location>
        <begin position="156"/>
        <end position="178"/>
    </location>
</feature>
<accession>L8X3Y3</accession>
<reference evidence="2 3" key="1">
    <citation type="journal article" date="2013" name="Nat. Commun.">
        <title>The evolution and pathogenic mechanisms of the rice sheath blight pathogen.</title>
        <authorList>
            <person name="Zheng A."/>
            <person name="Lin R."/>
            <person name="Xu L."/>
            <person name="Qin P."/>
            <person name="Tang C."/>
            <person name="Ai P."/>
            <person name="Zhang D."/>
            <person name="Liu Y."/>
            <person name="Sun Z."/>
            <person name="Feng H."/>
            <person name="Wang Y."/>
            <person name="Chen Y."/>
            <person name="Liang X."/>
            <person name="Fu R."/>
            <person name="Li Q."/>
            <person name="Zhang J."/>
            <person name="Yu X."/>
            <person name="Xie Z."/>
            <person name="Ding L."/>
            <person name="Guan P."/>
            <person name="Tang J."/>
            <person name="Liang Y."/>
            <person name="Wang S."/>
            <person name="Deng Q."/>
            <person name="Li S."/>
            <person name="Zhu J."/>
            <person name="Wang L."/>
            <person name="Liu H."/>
            <person name="Li P."/>
        </authorList>
    </citation>
    <scope>NUCLEOTIDE SEQUENCE [LARGE SCALE GENOMIC DNA]</scope>
    <source>
        <strain evidence="3">AG-1 IA</strain>
    </source>
</reference>
<sequence>MSESDRGHSRGVDECSRPDHGARPDQEASAYASETEAKHLSGDDEGKLVGGPPILLIKQALGSNDVCCICTAGDDVGHDGDESVFFDVEWTGIEGPCVSECGDMSSRECFLEQFTSRKSDELSNEGCYLDRWIWREIMRINDVNKQTRLASHAEELVETSNEDCEDETEEPPEGETCMSRHSTYDIQLTCEMYLSASSGHLCWPLQLEPLDTASHPRNHWEQSAIVHNCARLCVVTDVDPSREGRSEGGETKPANRGPGPIRAQTRDSPYASTCFSLARHIHSSGSTSLIIIITDHFFSYLDGTHHNTTYYPSSNGCGMYSYRGRASTLFVSARSKPVIFAHLFYKHIQPSLGPSEAKHLTLLTSIKSGRLPPPVPFLYALEFSSSLKSGSM</sequence>